<feature type="compositionally biased region" description="Pro residues" evidence="1">
    <location>
        <begin position="365"/>
        <end position="377"/>
    </location>
</feature>
<evidence type="ECO:0000313" key="4">
    <source>
        <dbReference type="Proteomes" id="UP001473302"/>
    </source>
</evidence>
<evidence type="ECO:0000256" key="1">
    <source>
        <dbReference type="SAM" id="MobiDB-lite"/>
    </source>
</evidence>
<sequence length="377" mass="42859">MTDYTNLRKIVTGDIIINKQASLPQFFFYLGRLGNEIRRIPINQAPTYDELCLMMYCVFKAQITNPENIVLKYMDNEGDMISLLDDNDITHAVSISNLLKVTVYEKAPSVTASSQSVEQIQTTLTLLRDQINDLIKSLKTIEDTKQEQQIIDTNKQESSKTTRKLTSAELAQFLSDDHSTKKIEKNSSPVKELTTVSPKLPSKNIPYYPPPSQSLSQPQSVPQQPAQQQHVQQQHQPVQQQQQQVQQQSTQQPAQQQQQQLHYIQTPPSAGMPPTPTSQQQQHPQQHPQQHQRPVSLQHPSQSSTYPPSIQHQTQYGSPNYPPPPPNNTANDPRLQPQQQQQQPVPPRQGYYVPLPPSSMNQTPQLPPQPYNPPTRW</sequence>
<feature type="region of interest" description="Disordered" evidence="1">
    <location>
        <begin position="179"/>
        <end position="377"/>
    </location>
</feature>
<proteinExistence type="predicted"/>
<feature type="compositionally biased region" description="Low complexity" evidence="1">
    <location>
        <begin position="213"/>
        <end position="261"/>
    </location>
</feature>
<evidence type="ECO:0000259" key="2">
    <source>
        <dbReference type="PROSITE" id="PS51745"/>
    </source>
</evidence>
<reference evidence="3 4" key="1">
    <citation type="submission" date="2024-04" db="EMBL/GenBank/DDBJ databases">
        <title>genome sequences of Mucor flavus KT1a and Helicostylum pulchrum KT1b strains isolated from the surface of a dry-aged beef.</title>
        <authorList>
            <person name="Toyotome T."/>
            <person name="Hosono M."/>
            <person name="Torimaru M."/>
            <person name="Fukuda K."/>
            <person name="Mikami N."/>
        </authorList>
    </citation>
    <scope>NUCLEOTIDE SEQUENCE [LARGE SCALE GENOMIC DNA]</scope>
    <source>
        <strain evidence="3 4">KT1a</strain>
    </source>
</reference>
<organism evidence="3 4">
    <name type="scientific">Mucor flavus</name>
    <dbReference type="NCBI Taxonomy" id="439312"/>
    <lineage>
        <taxon>Eukaryota</taxon>
        <taxon>Fungi</taxon>
        <taxon>Fungi incertae sedis</taxon>
        <taxon>Mucoromycota</taxon>
        <taxon>Mucoromycotina</taxon>
        <taxon>Mucoromycetes</taxon>
        <taxon>Mucorales</taxon>
        <taxon>Mucorineae</taxon>
        <taxon>Mucoraceae</taxon>
        <taxon>Mucor</taxon>
    </lineage>
</organism>
<dbReference type="PANTHER" id="PTHR15335:SF7">
    <property type="entry name" value="PROTEIN TFG"/>
    <property type="match status" value="1"/>
</dbReference>
<keyword evidence="4" id="KW-1185">Reference proteome</keyword>
<protein>
    <recommendedName>
        <fullName evidence="2">PB1 domain-containing protein</fullName>
    </recommendedName>
</protein>
<dbReference type="PANTHER" id="PTHR15335">
    <property type="entry name" value="PROTEIN TFG"/>
    <property type="match status" value="1"/>
</dbReference>
<dbReference type="InterPro" id="IPR033512">
    <property type="entry name" value="TFG"/>
</dbReference>
<comment type="caution">
    <text evidence="3">The sequence shown here is derived from an EMBL/GenBank/DDBJ whole genome shotgun (WGS) entry which is preliminary data.</text>
</comment>
<feature type="domain" description="PB1" evidence="2">
    <location>
        <begin position="22"/>
        <end position="106"/>
    </location>
</feature>
<evidence type="ECO:0000313" key="3">
    <source>
        <dbReference type="EMBL" id="GAA5810858.1"/>
    </source>
</evidence>
<name>A0ABP9YVG9_9FUNG</name>
<dbReference type="InterPro" id="IPR053793">
    <property type="entry name" value="PB1-like"/>
</dbReference>
<feature type="compositionally biased region" description="Low complexity" evidence="1">
    <location>
        <begin position="277"/>
        <end position="292"/>
    </location>
</feature>
<dbReference type="SUPFAM" id="SSF54277">
    <property type="entry name" value="CAD &amp; PB1 domains"/>
    <property type="match status" value="1"/>
</dbReference>
<feature type="compositionally biased region" description="Polar residues" evidence="1">
    <location>
        <begin position="293"/>
        <end position="318"/>
    </location>
</feature>
<dbReference type="EMBL" id="BAABUK010000008">
    <property type="protein sequence ID" value="GAA5810858.1"/>
    <property type="molecule type" value="Genomic_DNA"/>
</dbReference>
<dbReference type="InterPro" id="IPR000270">
    <property type="entry name" value="PB1_dom"/>
</dbReference>
<feature type="compositionally biased region" description="Polar residues" evidence="1">
    <location>
        <begin position="186"/>
        <end position="197"/>
    </location>
</feature>
<dbReference type="Gene3D" id="3.10.20.90">
    <property type="entry name" value="Phosphatidylinositol 3-kinase Catalytic Subunit, Chain A, domain 1"/>
    <property type="match status" value="1"/>
</dbReference>
<dbReference type="SMART" id="SM00666">
    <property type="entry name" value="PB1"/>
    <property type="match status" value="1"/>
</dbReference>
<accession>A0ABP9YVG9</accession>
<dbReference type="PROSITE" id="PS51745">
    <property type="entry name" value="PB1"/>
    <property type="match status" value="1"/>
</dbReference>
<feature type="compositionally biased region" description="Low complexity" evidence="1">
    <location>
        <begin position="328"/>
        <end position="343"/>
    </location>
</feature>
<dbReference type="Pfam" id="PF00564">
    <property type="entry name" value="PB1"/>
    <property type="match status" value="1"/>
</dbReference>
<dbReference type="Proteomes" id="UP001473302">
    <property type="component" value="Unassembled WGS sequence"/>
</dbReference>
<gene>
    <name evidence="3" type="ORF">MFLAVUS_004286</name>
</gene>